<protein>
    <recommendedName>
        <fullName evidence="6">DUF2264 domain-containing protein</fullName>
    </recommendedName>
</protein>
<evidence type="ECO:0000259" key="3">
    <source>
        <dbReference type="Pfam" id="PF20938"/>
    </source>
</evidence>
<name>A0A9P1H6H5_9PEZI</name>
<dbReference type="AlphaFoldDB" id="A0A9P1H6H5"/>
<evidence type="ECO:0000313" key="5">
    <source>
        <dbReference type="Proteomes" id="UP000838763"/>
    </source>
</evidence>
<accession>A0A9P1H6H5</accession>
<dbReference type="Proteomes" id="UP000838763">
    <property type="component" value="Unassembled WGS sequence"/>
</dbReference>
<comment type="caution">
    <text evidence="4">The sequence shown here is derived from an EMBL/GenBank/DDBJ whole genome shotgun (WGS) entry which is preliminary data.</text>
</comment>
<dbReference type="InterPro" id="IPR049237">
    <property type="entry name" value="DUF2264_C"/>
</dbReference>
<dbReference type="EMBL" id="CALLCH030000015">
    <property type="protein sequence ID" value="CAI4216855.1"/>
    <property type="molecule type" value="Genomic_DNA"/>
</dbReference>
<dbReference type="PIRSF" id="PIRSF014753">
    <property type="entry name" value="UCP014753"/>
    <property type="match status" value="1"/>
</dbReference>
<evidence type="ECO:0000313" key="4">
    <source>
        <dbReference type="EMBL" id="CAI4216855.1"/>
    </source>
</evidence>
<keyword evidence="1" id="KW-0732">Signal</keyword>
<gene>
    <name evidence="4" type="ORF">PPNO1_LOCUS6499</name>
</gene>
<reference evidence="4" key="1">
    <citation type="submission" date="2022-11" db="EMBL/GenBank/DDBJ databases">
        <authorList>
            <person name="Scott C."/>
            <person name="Bruce N."/>
        </authorList>
    </citation>
    <scope>NUCLEOTIDE SEQUENCE</scope>
</reference>
<proteinExistence type="predicted"/>
<feature type="signal peptide" evidence="1">
    <location>
        <begin position="1"/>
        <end position="23"/>
    </location>
</feature>
<feature type="chain" id="PRO_5040182876" description="DUF2264 domain-containing protein" evidence="1">
    <location>
        <begin position="24"/>
        <end position="570"/>
    </location>
</feature>
<sequence length="570" mass="64159">MTPSRPLILRICRPLWGLACLLAGGGEYHGTEWWVEGLKSGTDPENPEYWGYPRDNDQRMVEMCPLGFALAVAPVFWDSMSEKERENVETWLGNSINEKNMPNTNWLWFRVFANLGLKKNGGKFSQERLDSDIEHLNTFYRGDGWSNDGPEGIHQMDYYSSSFAIHFLQLLYAKLAGEEDPERAAEFKHRAQQVALDLVHYYDEEGRSIPFGRSVGYRFAMVSFWGALAYADVELPAPLTWGMVKGIVMRHLRWWQTQHAMWNSSGVLSIGYSYPNMYMAENYNSPGSPYWACLAFICLAVPPEHPFWTSEEEDHWSQIPKTKALKHPGHIMSAYAYSVPPGLFTLEQYALASQLGLSDDGGEYWKTRRLSEYSGLEERDGNPVLVSIWKPFPDVTVKTTLVPPTETAPNWHLRIHRIEAGREVMTADGAFAICNENSKDGRYLDLYDAELYEGTSPKIIGNYDLNTPAGWATGKDGAFAVSKGAVGIKALEDSIERSANLVNADPNSNLVENRTTIPTLQHTIKSGESVWYVSAIYAKPPGEGVPRSAYLEGWNSPPEIPAWLKAEISS</sequence>
<evidence type="ECO:0000259" key="2">
    <source>
        <dbReference type="Pfam" id="PF10022"/>
    </source>
</evidence>
<feature type="domain" description="DUF2264" evidence="3">
    <location>
        <begin position="333"/>
        <end position="566"/>
    </location>
</feature>
<feature type="domain" description="DUF2264" evidence="2">
    <location>
        <begin position="11"/>
        <end position="314"/>
    </location>
</feature>
<evidence type="ECO:0000256" key="1">
    <source>
        <dbReference type="SAM" id="SignalP"/>
    </source>
</evidence>
<dbReference type="OrthoDB" id="5150166at2759"/>
<evidence type="ECO:0008006" key="6">
    <source>
        <dbReference type="Google" id="ProtNLM"/>
    </source>
</evidence>
<dbReference type="Pfam" id="PF10022">
    <property type="entry name" value="DUF2264"/>
    <property type="match status" value="1"/>
</dbReference>
<dbReference type="Pfam" id="PF20938">
    <property type="entry name" value="DUF2264_C"/>
    <property type="match status" value="1"/>
</dbReference>
<dbReference type="PANTHER" id="PTHR35339">
    <property type="entry name" value="LINALOOL DEHYDRATASE_ISOMERASE DOMAIN-CONTAINING PROTEIN"/>
    <property type="match status" value="1"/>
</dbReference>
<organism evidence="4 5">
    <name type="scientific">Parascedosporium putredinis</name>
    <dbReference type="NCBI Taxonomy" id="1442378"/>
    <lineage>
        <taxon>Eukaryota</taxon>
        <taxon>Fungi</taxon>
        <taxon>Dikarya</taxon>
        <taxon>Ascomycota</taxon>
        <taxon>Pezizomycotina</taxon>
        <taxon>Sordariomycetes</taxon>
        <taxon>Hypocreomycetidae</taxon>
        <taxon>Microascales</taxon>
        <taxon>Microascaceae</taxon>
        <taxon>Parascedosporium</taxon>
    </lineage>
</organism>
<dbReference type="PANTHER" id="PTHR35339:SF4">
    <property type="entry name" value="LINALOOL DEHYDRATASE_ISOMERASE DOMAIN-CONTAINING PROTEIN"/>
    <property type="match status" value="1"/>
</dbReference>
<dbReference type="InterPro" id="IPR016624">
    <property type="entry name" value="UCP014753"/>
</dbReference>
<keyword evidence="5" id="KW-1185">Reference proteome</keyword>
<dbReference type="InterPro" id="IPR049349">
    <property type="entry name" value="DUF2264_N"/>
</dbReference>